<dbReference type="EMBL" id="WBZC01000001">
    <property type="protein sequence ID" value="KAB3540971.1"/>
    <property type="molecule type" value="Genomic_DNA"/>
</dbReference>
<dbReference type="CDD" id="cd00293">
    <property type="entry name" value="USP-like"/>
    <property type="match status" value="2"/>
</dbReference>
<reference evidence="3 4" key="1">
    <citation type="submission" date="2019-10" db="EMBL/GenBank/DDBJ databases">
        <title>Alkaliphilus serpentinus sp. nov. and Alkaliphilus pronyensis sp. nov., two novel anaerobic alkaliphilic species isolated from the serpentinized-hosted hydrothermal field of the Prony Bay (New Caledonia).</title>
        <authorList>
            <person name="Postec A."/>
        </authorList>
    </citation>
    <scope>NUCLEOTIDE SEQUENCE [LARGE SCALE GENOMIC DNA]</scope>
    <source>
        <strain evidence="3 4">LacV</strain>
    </source>
</reference>
<dbReference type="InterPro" id="IPR006015">
    <property type="entry name" value="Universal_stress_UspA"/>
</dbReference>
<protein>
    <submittedName>
        <fullName evidence="3">Universal stress protein</fullName>
    </submittedName>
</protein>
<evidence type="ECO:0000256" key="1">
    <source>
        <dbReference type="ARBA" id="ARBA00008791"/>
    </source>
</evidence>
<comment type="caution">
    <text evidence="3">The sequence shown here is derived from an EMBL/GenBank/DDBJ whole genome shotgun (WGS) entry which is preliminary data.</text>
</comment>
<name>A0A6I0FDI8_9FIRM</name>
<gene>
    <name evidence="3" type="ORF">F8154_00170</name>
</gene>
<dbReference type="InterPro" id="IPR006016">
    <property type="entry name" value="UspA"/>
</dbReference>
<feature type="domain" description="UspA" evidence="2">
    <location>
        <begin position="150"/>
        <end position="279"/>
    </location>
</feature>
<dbReference type="Gene3D" id="3.40.50.620">
    <property type="entry name" value="HUPs"/>
    <property type="match status" value="2"/>
</dbReference>
<organism evidence="3 4">
    <name type="scientific">Alkaliphilus pronyensis</name>
    <dbReference type="NCBI Taxonomy" id="1482732"/>
    <lineage>
        <taxon>Bacteria</taxon>
        <taxon>Bacillati</taxon>
        <taxon>Bacillota</taxon>
        <taxon>Clostridia</taxon>
        <taxon>Peptostreptococcales</taxon>
        <taxon>Natronincolaceae</taxon>
        <taxon>Alkaliphilus</taxon>
    </lineage>
</organism>
<dbReference type="PRINTS" id="PR01438">
    <property type="entry name" value="UNVRSLSTRESS"/>
</dbReference>
<dbReference type="PANTHER" id="PTHR46268:SF26">
    <property type="entry name" value="UNIVERSAL STRESS PROTEIN MJ0577"/>
    <property type="match status" value="1"/>
</dbReference>
<sequence length="283" mass="31455">MLMKKVLIATDFSPAADRLLNCIDELKEMGLEEAVIVHVIDIRLGEESSPSLQMSNDKKLKDITDRLEAHSINCKVYTPLGFAATEIVQIAKIEEVSIILIGSRGRSVIKEIFIGSTTFDVIRLSDVPVLIEKYKKDKENQLINVCINKFEKILLPIDFSNCSSFIINEILESSLLIKEIILLSVVEEGESKKELDIKKAQYREKLQEFAEGFEKKGISAKTEVLHGIPSKAITKTAEKELVTSIIMGTRGRGLIKSLLLGSTSDAVARTATRPVILIPCNKK</sequence>
<dbReference type="RefSeq" id="WP_151859559.1">
    <property type="nucleotide sequence ID" value="NZ_WBZC01000001.1"/>
</dbReference>
<dbReference type="SUPFAM" id="SSF52402">
    <property type="entry name" value="Adenine nucleotide alpha hydrolases-like"/>
    <property type="match status" value="2"/>
</dbReference>
<proteinExistence type="inferred from homology"/>
<evidence type="ECO:0000259" key="2">
    <source>
        <dbReference type="Pfam" id="PF00582"/>
    </source>
</evidence>
<dbReference type="AlphaFoldDB" id="A0A6I0FDI8"/>
<dbReference type="OrthoDB" id="9794782at2"/>
<dbReference type="InterPro" id="IPR014729">
    <property type="entry name" value="Rossmann-like_a/b/a_fold"/>
</dbReference>
<accession>A0A6I0FDI8</accession>
<dbReference type="Proteomes" id="UP000432715">
    <property type="component" value="Unassembled WGS sequence"/>
</dbReference>
<keyword evidence="4" id="KW-1185">Reference proteome</keyword>
<comment type="similarity">
    <text evidence="1">Belongs to the universal stress protein A family.</text>
</comment>
<dbReference type="Pfam" id="PF00582">
    <property type="entry name" value="Usp"/>
    <property type="match status" value="2"/>
</dbReference>
<evidence type="ECO:0000313" key="3">
    <source>
        <dbReference type="EMBL" id="KAB3540971.1"/>
    </source>
</evidence>
<feature type="domain" description="UspA" evidence="2">
    <location>
        <begin position="3"/>
        <end position="131"/>
    </location>
</feature>
<evidence type="ECO:0000313" key="4">
    <source>
        <dbReference type="Proteomes" id="UP000432715"/>
    </source>
</evidence>
<dbReference type="PANTHER" id="PTHR46268">
    <property type="entry name" value="STRESS RESPONSE PROTEIN NHAX"/>
    <property type="match status" value="1"/>
</dbReference>